<evidence type="ECO:0000256" key="1">
    <source>
        <dbReference type="ARBA" id="ARBA00022723"/>
    </source>
</evidence>
<organism evidence="5 6">
    <name type="scientific">Striga asiatica</name>
    <name type="common">Asiatic witchweed</name>
    <name type="synonym">Buchnera asiatica</name>
    <dbReference type="NCBI Taxonomy" id="4170"/>
    <lineage>
        <taxon>Eukaryota</taxon>
        <taxon>Viridiplantae</taxon>
        <taxon>Streptophyta</taxon>
        <taxon>Embryophyta</taxon>
        <taxon>Tracheophyta</taxon>
        <taxon>Spermatophyta</taxon>
        <taxon>Magnoliopsida</taxon>
        <taxon>eudicotyledons</taxon>
        <taxon>Gunneridae</taxon>
        <taxon>Pentapetalae</taxon>
        <taxon>asterids</taxon>
        <taxon>lamiids</taxon>
        <taxon>Lamiales</taxon>
        <taxon>Orobanchaceae</taxon>
        <taxon>Buchnereae</taxon>
        <taxon>Striga</taxon>
    </lineage>
</organism>
<comment type="caution">
    <text evidence="5">The sequence shown here is derived from an EMBL/GenBank/DDBJ whole genome shotgun (WGS) entry which is preliminary data.</text>
</comment>
<evidence type="ECO:0000313" key="6">
    <source>
        <dbReference type="Proteomes" id="UP000325081"/>
    </source>
</evidence>
<name>A0A5A7QK07_STRAF</name>
<evidence type="ECO:0000256" key="2">
    <source>
        <dbReference type="ARBA" id="ARBA00022771"/>
    </source>
</evidence>
<protein>
    <submittedName>
        <fullName evidence="5">RING/FYVE/PHD zinc finger superfamily protein</fullName>
    </submittedName>
</protein>
<sequence length="295" mass="32418">MLSRRQDAANDRRVAAIYNLSRQTEWFGCELEMMGRQIADLSAEIEDIRLTILTMVRDKQTYCDAGNRGVCGGIREGRGGRGPGGVPHQGSPQPPSGDEDGEETVSEVNPFDDFSPLHVEANPFAAYGGHRCEEAAFARGYRARRNWGLDCEYGQWEGPFSVDIPTFDIEQVEEPPVTKKNLCRDMGIDENAVVGMDIDDCKIRSASVSIDIYSDIDASIVCDSCDMCYHVFCVGSDPKGRCARSWLCLRVLVFVADGGKTVVVVSLFDENKENVALVGRRSTFVSAPASKVKPS</sequence>
<dbReference type="Proteomes" id="UP000325081">
    <property type="component" value="Unassembled WGS sequence"/>
</dbReference>
<dbReference type="SUPFAM" id="SSF57903">
    <property type="entry name" value="FYVE/PHD zinc finger"/>
    <property type="match status" value="1"/>
</dbReference>
<dbReference type="InterPro" id="IPR011011">
    <property type="entry name" value="Znf_FYVE_PHD"/>
</dbReference>
<dbReference type="OrthoDB" id="21204at2759"/>
<reference evidence="6" key="1">
    <citation type="journal article" date="2019" name="Curr. Biol.">
        <title>Genome Sequence of Striga asiatica Provides Insight into the Evolution of Plant Parasitism.</title>
        <authorList>
            <person name="Yoshida S."/>
            <person name="Kim S."/>
            <person name="Wafula E.K."/>
            <person name="Tanskanen J."/>
            <person name="Kim Y.M."/>
            <person name="Honaas L."/>
            <person name="Yang Z."/>
            <person name="Spallek T."/>
            <person name="Conn C.E."/>
            <person name="Ichihashi Y."/>
            <person name="Cheong K."/>
            <person name="Cui S."/>
            <person name="Der J.P."/>
            <person name="Gundlach H."/>
            <person name="Jiao Y."/>
            <person name="Hori C."/>
            <person name="Ishida J.K."/>
            <person name="Kasahara H."/>
            <person name="Kiba T."/>
            <person name="Kim M.S."/>
            <person name="Koo N."/>
            <person name="Laohavisit A."/>
            <person name="Lee Y.H."/>
            <person name="Lumba S."/>
            <person name="McCourt P."/>
            <person name="Mortimer J.C."/>
            <person name="Mutuku J.M."/>
            <person name="Nomura T."/>
            <person name="Sasaki-Sekimoto Y."/>
            <person name="Seto Y."/>
            <person name="Wang Y."/>
            <person name="Wakatake T."/>
            <person name="Sakakibara H."/>
            <person name="Demura T."/>
            <person name="Yamaguchi S."/>
            <person name="Yoneyama K."/>
            <person name="Manabe R.I."/>
            <person name="Nelson D.C."/>
            <person name="Schulman A.H."/>
            <person name="Timko M.P."/>
            <person name="dePamphilis C.W."/>
            <person name="Choi D."/>
            <person name="Shirasu K."/>
        </authorList>
    </citation>
    <scope>NUCLEOTIDE SEQUENCE [LARGE SCALE GENOMIC DNA]</scope>
    <source>
        <strain evidence="6">cv. UVA1</strain>
    </source>
</reference>
<keyword evidence="6" id="KW-1185">Reference proteome</keyword>
<dbReference type="EMBL" id="BKCP01007271">
    <property type="protein sequence ID" value="GER45705.1"/>
    <property type="molecule type" value="Genomic_DNA"/>
</dbReference>
<feature type="compositionally biased region" description="Gly residues" evidence="4">
    <location>
        <begin position="74"/>
        <end position="87"/>
    </location>
</feature>
<keyword evidence="1" id="KW-0479">Metal-binding</keyword>
<gene>
    <name evidence="5" type="ORF">STAS_22681</name>
</gene>
<evidence type="ECO:0000313" key="5">
    <source>
        <dbReference type="EMBL" id="GER45705.1"/>
    </source>
</evidence>
<dbReference type="GO" id="GO:0008270">
    <property type="term" value="F:zinc ion binding"/>
    <property type="evidence" value="ECO:0007669"/>
    <property type="project" value="UniProtKB-KW"/>
</dbReference>
<accession>A0A5A7QK07</accession>
<keyword evidence="2" id="KW-0863">Zinc-finger</keyword>
<keyword evidence="3" id="KW-0862">Zinc</keyword>
<dbReference type="AlphaFoldDB" id="A0A5A7QK07"/>
<feature type="region of interest" description="Disordered" evidence="4">
    <location>
        <begin position="74"/>
        <end position="112"/>
    </location>
</feature>
<evidence type="ECO:0000256" key="4">
    <source>
        <dbReference type="SAM" id="MobiDB-lite"/>
    </source>
</evidence>
<evidence type="ECO:0000256" key="3">
    <source>
        <dbReference type="ARBA" id="ARBA00022833"/>
    </source>
</evidence>
<proteinExistence type="predicted"/>